<sequence>MQEECARSQARTLAATLYEHTGTFLKDVKASLEPKIDVMAIDFGMVRVEHRKLVDKVDANESTLTAVRLLVTDMHLHGLQKELQLLLVKANDAEARFHIIKVWIIGLPERVMEQSMELYLEKWLVERVLGGKQSMFSSVVLSHGAPGYASEPGAPPRAVVVHLFNYRH</sequence>
<comment type="caution">
    <text evidence="1">The sequence shown here is derived from an EMBL/GenBank/DDBJ whole genome shotgun (WGS) entry which is preliminary data.</text>
</comment>
<name>A0AAV7RZ69_PLEWA</name>
<dbReference type="AlphaFoldDB" id="A0AAV7RZ69"/>
<gene>
    <name evidence="1" type="ORF">NDU88_008818</name>
</gene>
<accession>A0AAV7RZ69</accession>
<evidence type="ECO:0000313" key="2">
    <source>
        <dbReference type="Proteomes" id="UP001066276"/>
    </source>
</evidence>
<reference evidence="1" key="1">
    <citation type="journal article" date="2022" name="bioRxiv">
        <title>Sequencing and chromosome-scale assembly of the giantPleurodeles waltlgenome.</title>
        <authorList>
            <person name="Brown T."/>
            <person name="Elewa A."/>
            <person name="Iarovenko S."/>
            <person name="Subramanian E."/>
            <person name="Araus A.J."/>
            <person name="Petzold A."/>
            <person name="Susuki M."/>
            <person name="Suzuki K.-i.T."/>
            <person name="Hayashi T."/>
            <person name="Toyoda A."/>
            <person name="Oliveira C."/>
            <person name="Osipova E."/>
            <person name="Leigh N.D."/>
            <person name="Simon A."/>
            <person name="Yun M.H."/>
        </authorList>
    </citation>
    <scope>NUCLEOTIDE SEQUENCE</scope>
    <source>
        <strain evidence="1">20211129_DDA</strain>
        <tissue evidence="1">Liver</tissue>
    </source>
</reference>
<evidence type="ECO:0000313" key="1">
    <source>
        <dbReference type="EMBL" id="KAJ1156093.1"/>
    </source>
</evidence>
<organism evidence="1 2">
    <name type="scientific">Pleurodeles waltl</name>
    <name type="common">Iberian ribbed newt</name>
    <dbReference type="NCBI Taxonomy" id="8319"/>
    <lineage>
        <taxon>Eukaryota</taxon>
        <taxon>Metazoa</taxon>
        <taxon>Chordata</taxon>
        <taxon>Craniata</taxon>
        <taxon>Vertebrata</taxon>
        <taxon>Euteleostomi</taxon>
        <taxon>Amphibia</taxon>
        <taxon>Batrachia</taxon>
        <taxon>Caudata</taxon>
        <taxon>Salamandroidea</taxon>
        <taxon>Salamandridae</taxon>
        <taxon>Pleurodelinae</taxon>
        <taxon>Pleurodeles</taxon>
    </lineage>
</organism>
<dbReference type="Proteomes" id="UP001066276">
    <property type="component" value="Chromosome 5"/>
</dbReference>
<protein>
    <submittedName>
        <fullName evidence="1">Uncharacterized protein</fullName>
    </submittedName>
</protein>
<proteinExistence type="predicted"/>
<dbReference type="EMBL" id="JANPWB010000009">
    <property type="protein sequence ID" value="KAJ1156093.1"/>
    <property type="molecule type" value="Genomic_DNA"/>
</dbReference>
<keyword evidence="2" id="KW-1185">Reference proteome</keyword>